<dbReference type="Gene3D" id="1.20.120.980">
    <property type="entry name" value="Serine carboxypeptidase S28, SKS domain"/>
    <property type="match status" value="1"/>
</dbReference>
<keyword evidence="6" id="KW-0812">Transmembrane</keyword>
<sequence>MWLLLLFVSSTLGLHTKEPPLPESASRNEVPERWIDVKLNHFDASNTETFRMRYYYNGQYSTSTGSNIVIYVGGEWSISPSWVSAGLPYELASYTNSGLFYTEHRYYGLTRPSSDTSIQNLRFLNVDQALGDLAEFIEHVKSEQFEGGRFRNASVALMGCSYAGTMATWMRLAYPHLIDVVLSDSGPLHAKEDFPEYLEVITEALRSQGSEACLNSISDAMTRLRDLLYTNEGAAQASSMFKTCAPLQANATLDLSTFFWYGITENFARLVQYAMPGDITKACDVITDRSQPDPVQRLANWITNVTGSCIEPRYTVVVTNHRNTSYDSPDATMRLWTYQTCVEYGWYQTTTSSRQPFLTTVPLEYFHQMCKDFFSNDIDEELLRSGIQRTNLFFGGLKRPDYVVSVAGGIDPWSPMGPNMTHSTPLSPVYVVSNSSHCRAVGPIASSESDEIRNVKFQVLNYMSYHMTGIPIMDASAHVALLTPILLFAALVLSITM</sequence>
<reference evidence="7 8" key="1">
    <citation type="submission" date="2023-11" db="EMBL/GenBank/DDBJ databases">
        <authorList>
            <person name="Okamura Y."/>
        </authorList>
    </citation>
    <scope>NUCLEOTIDE SEQUENCE [LARGE SCALE GENOMIC DNA]</scope>
</reference>
<dbReference type="SUPFAM" id="SSF53474">
    <property type="entry name" value="alpha/beta-Hydrolases"/>
    <property type="match status" value="1"/>
</dbReference>
<dbReference type="Pfam" id="PF05577">
    <property type="entry name" value="Peptidase_S28"/>
    <property type="match status" value="1"/>
</dbReference>
<organism evidence="7 8">
    <name type="scientific">Leptosia nina</name>
    <dbReference type="NCBI Taxonomy" id="320188"/>
    <lineage>
        <taxon>Eukaryota</taxon>
        <taxon>Metazoa</taxon>
        <taxon>Ecdysozoa</taxon>
        <taxon>Arthropoda</taxon>
        <taxon>Hexapoda</taxon>
        <taxon>Insecta</taxon>
        <taxon>Pterygota</taxon>
        <taxon>Neoptera</taxon>
        <taxon>Endopterygota</taxon>
        <taxon>Lepidoptera</taxon>
        <taxon>Glossata</taxon>
        <taxon>Ditrysia</taxon>
        <taxon>Papilionoidea</taxon>
        <taxon>Pieridae</taxon>
        <taxon>Pierinae</taxon>
        <taxon>Leptosia</taxon>
    </lineage>
</organism>
<dbReference type="EMBL" id="CAVLEF010000011">
    <property type="protein sequence ID" value="CAK1549164.1"/>
    <property type="molecule type" value="Genomic_DNA"/>
</dbReference>
<evidence type="ECO:0000256" key="5">
    <source>
        <dbReference type="ARBA" id="ARBA00023180"/>
    </source>
</evidence>
<evidence type="ECO:0000256" key="1">
    <source>
        <dbReference type="ARBA" id="ARBA00011079"/>
    </source>
</evidence>
<dbReference type="GO" id="GO:0070008">
    <property type="term" value="F:serine-type exopeptidase activity"/>
    <property type="evidence" value="ECO:0007669"/>
    <property type="project" value="InterPro"/>
</dbReference>
<evidence type="ECO:0000256" key="2">
    <source>
        <dbReference type="ARBA" id="ARBA00022670"/>
    </source>
</evidence>
<keyword evidence="3" id="KW-0732">Signal</keyword>
<dbReference type="PANTHER" id="PTHR11010">
    <property type="entry name" value="PROTEASE S28 PRO-X CARBOXYPEPTIDASE-RELATED"/>
    <property type="match status" value="1"/>
</dbReference>
<dbReference type="Gene3D" id="3.40.50.1820">
    <property type="entry name" value="alpha/beta hydrolase"/>
    <property type="match status" value="1"/>
</dbReference>
<gene>
    <name evidence="7" type="ORF">LNINA_LOCUS8489</name>
</gene>
<evidence type="ECO:0000256" key="4">
    <source>
        <dbReference type="ARBA" id="ARBA00022801"/>
    </source>
</evidence>
<dbReference type="PANTHER" id="PTHR11010:SF5">
    <property type="entry name" value="RE36938P-RELATED"/>
    <property type="match status" value="1"/>
</dbReference>
<evidence type="ECO:0000313" key="8">
    <source>
        <dbReference type="Proteomes" id="UP001497472"/>
    </source>
</evidence>
<dbReference type="InterPro" id="IPR042269">
    <property type="entry name" value="Ser_carbopepase_S28_SKS"/>
</dbReference>
<protein>
    <recommendedName>
        <fullName evidence="9">Serine protease K12H4.7</fullName>
    </recommendedName>
</protein>
<keyword evidence="6" id="KW-1133">Transmembrane helix</keyword>
<keyword evidence="8" id="KW-1185">Reference proteome</keyword>
<proteinExistence type="inferred from homology"/>
<evidence type="ECO:0000256" key="3">
    <source>
        <dbReference type="ARBA" id="ARBA00022729"/>
    </source>
</evidence>
<evidence type="ECO:0000313" key="7">
    <source>
        <dbReference type="EMBL" id="CAK1549164.1"/>
    </source>
</evidence>
<evidence type="ECO:0008006" key="9">
    <source>
        <dbReference type="Google" id="ProtNLM"/>
    </source>
</evidence>
<comment type="similarity">
    <text evidence="1">Belongs to the peptidase S28 family.</text>
</comment>
<feature type="transmembrane region" description="Helical" evidence="6">
    <location>
        <begin position="475"/>
        <end position="495"/>
    </location>
</feature>
<dbReference type="GO" id="GO:0006508">
    <property type="term" value="P:proteolysis"/>
    <property type="evidence" value="ECO:0007669"/>
    <property type="project" value="UniProtKB-KW"/>
</dbReference>
<keyword evidence="6" id="KW-0472">Membrane</keyword>
<accession>A0AAV1JKH8</accession>
<keyword evidence="5" id="KW-0325">Glycoprotein</keyword>
<dbReference type="AlphaFoldDB" id="A0AAV1JKH8"/>
<keyword evidence="2" id="KW-0645">Protease</keyword>
<dbReference type="InterPro" id="IPR029058">
    <property type="entry name" value="AB_hydrolase_fold"/>
</dbReference>
<comment type="caution">
    <text evidence="7">The sequence shown here is derived from an EMBL/GenBank/DDBJ whole genome shotgun (WGS) entry which is preliminary data.</text>
</comment>
<keyword evidence="4" id="KW-0378">Hydrolase</keyword>
<dbReference type="Proteomes" id="UP001497472">
    <property type="component" value="Unassembled WGS sequence"/>
</dbReference>
<dbReference type="GO" id="GO:0008239">
    <property type="term" value="F:dipeptidyl-peptidase activity"/>
    <property type="evidence" value="ECO:0007669"/>
    <property type="project" value="TreeGrafter"/>
</dbReference>
<dbReference type="InterPro" id="IPR008758">
    <property type="entry name" value="Peptidase_S28"/>
</dbReference>
<evidence type="ECO:0000256" key="6">
    <source>
        <dbReference type="SAM" id="Phobius"/>
    </source>
</evidence>
<name>A0AAV1JKH8_9NEOP</name>